<dbReference type="Pfam" id="PF00248">
    <property type="entry name" value="Aldo_ket_red"/>
    <property type="match status" value="1"/>
</dbReference>
<accession>A0ABN2FVK3</accession>
<proteinExistence type="predicted"/>
<comment type="caution">
    <text evidence="4">The sequence shown here is derived from an EMBL/GenBank/DDBJ whole genome shotgun (WGS) entry which is preliminary data.</text>
</comment>
<organism evidence="4 5">
    <name type="scientific">Microbacterium lacus</name>
    <dbReference type="NCBI Taxonomy" id="415217"/>
    <lineage>
        <taxon>Bacteria</taxon>
        <taxon>Bacillati</taxon>
        <taxon>Actinomycetota</taxon>
        <taxon>Actinomycetes</taxon>
        <taxon>Micrococcales</taxon>
        <taxon>Microbacteriaceae</taxon>
        <taxon>Microbacterium</taxon>
    </lineage>
</organism>
<dbReference type="EMBL" id="BAAAPK010000001">
    <property type="protein sequence ID" value="GAA1660512.1"/>
    <property type="molecule type" value="Genomic_DNA"/>
</dbReference>
<reference evidence="4 5" key="1">
    <citation type="journal article" date="2019" name="Int. J. Syst. Evol. Microbiol.">
        <title>The Global Catalogue of Microorganisms (GCM) 10K type strain sequencing project: providing services to taxonomists for standard genome sequencing and annotation.</title>
        <authorList>
            <consortium name="The Broad Institute Genomics Platform"/>
            <consortium name="The Broad Institute Genome Sequencing Center for Infectious Disease"/>
            <person name="Wu L."/>
            <person name="Ma J."/>
        </authorList>
    </citation>
    <scope>NUCLEOTIDE SEQUENCE [LARGE SCALE GENOMIC DNA]</scope>
    <source>
        <strain evidence="4 5">JCM 15575</strain>
    </source>
</reference>
<evidence type="ECO:0000256" key="1">
    <source>
        <dbReference type="ARBA" id="ARBA00023002"/>
    </source>
</evidence>
<gene>
    <name evidence="4" type="ORF">GCM10009807_00270</name>
</gene>
<evidence type="ECO:0000313" key="4">
    <source>
        <dbReference type="EMBL" id="GAA1660512.1"/>
    </source>
</evidence>
<feature type="compositionally biased region" description="Low complexity" evidence="2">
    <location>
        <begin position="328"/>
        <end position="345"/>
    </location>
</feature>
<dbReference type="RefSeq" id="WP_344050374.1">
    <property type="nucleotide sequence ID" value="NZ_BAAAPK010000001.1"/>
</dbReference>
<evidence type="ECO:0000256" key="2">
    <source>
        <dbReference type="SAM" id="MobiDB-lite"/>
    </source>
</evidence>
<dbReference type="Gene3D" id="3.20.20.100">
    <property type="entry name" value="NADP-dependent oxidoreductase domain"/>
    <property type="match status" value="1"/>
</dbReference>
<dbReference type="InterPro" id="IPR023210">
    <property type="entry name" value="NADP_OxRdtase_dom"/>
</dbReference>
<keyword evidence="5" id="KW-1185">Reference proteome</keyword>
<dbReference type="PANTHER" id="PTHR43625:SF40">
    <property type="entry name" value="ALDO-KETO REDUCTASE YAKC [NADP(+)]"/>
    <property type="match status" value="1"/>
</dbReference>
<evidence type="ECO:0000313" key="5">
    <source>
        <dbReference type="Proteomes" id="UP001500596"/>
    </source>
</evidence>
<dbReference type="PANTHER" id="PTHR43625">
    <property type="entry name" value="AFLATOXIN B1 ALDEHYDE REDUCTASE"/>
    <property type="match status" value="1"/>
</dbReference>
<dbReference type="InterPro" id="IPR036812">
    <property type="entry name" value="NAD(P)_OxRdtase_dom_sf"/>
</dbReference>
<evidence type="ECO:0000259" key="3">
    <source>
        <dbReference type="Pfam" id="PF00248"/>
    </source>
</evidence>
<dbReference type="SUPFAM" id="SSF51430">
    <property type="entry name" value="NAD(P)-linked oxidoreductase"/>
    <property type="match status" value="1"/>
</dbReference>
<keyword evidence="1" id="KW-0560">Oxidoreductase</keyword>
<sequence>MILPRLGLGCMSLSHAYGIPPSPEEGLAVLRAALEEGVGMLDTATLYGGGRNEELVGRALAALGSARRDEVVLASKGGMALVDGVKTIDGRPETLRAQADASLRRLGVEHIDLYYLHRWDRGVPIGESVGALAELVAAGKIGAIGLSEVSVARLREALEVAPIAAVQNEYSLWSRNAELGMLDETRRQGVAFVAFSPVARGFLADAVGDPEEFAPKDIRRAMPRFQPPFWAANAALLPAWRALAAEAGCTPAQLALTWLLARGVVPIPGTTSVAHLRENQAALSLVVDAGLLARAGELIDTRTVAGPRYGAAQSAEVDAESFDHTASELEGAPAPEGEAAASVSATGEVRR</sequence>
<feature type="domain" description="NADP-dependent oxidoreductase" evidence="3">
    <location>
        <begin position="5"/>
        <end position="289"/>
    </location>
</feature>
<dbReference type="Proteomes" id="UP001500596">
    <property type="component" value="Unassembled WGS sequence"/>
</dbReference>
<name>A0ABN2FVK3_9MICO</name>
<dbReference type="InterPro" id="IPR050791">
    <property type="entry name" value="Aldo-Keto_reductase"/>
</dbReference>
<feature type="region of interest" description="Disordered" evidence="2">
    <location>
        <begin position="316"/>
        <end position="351"/>
    </location>
</feature>
<protein>
    <submittedName>
        <fullName evidence="4">Aldo/keto reductase</fullName>
    </submittedName>
</protein>